<dbReference type="EMBL" id="AAWS01000068">
    <property type="protein sequence ID" value="EAY24499.1"/>
    <property type="molecule type" value="Genomic_DNA"/>
</dbReference>
<comment type="caution">
    <text evidence="1">The sequence shown here is derived from an EMBL/GenBank/DDBJ whole genome shotgun (WGS) entry which is preliminary data.</text>
</comment>
<proteinExistence type="predicted"/>
<protein>
    <submittedName>
        <fullName evidence="1">Uncharacterized protein</fullName>
    </submittedName>
</protein>
<dbReference type="Proteomes" id="UP000004095">
    <property type="component" value="Unassembled WGS sequence"/>
</dbReference>
<dbReference type="RefSeq" id="WP_002704746.1">
    <property type="nucleotide sequence ID" value="NZ_AAWS01000068.1"/>
</dbReference>
<name>A1ZYS5_MICM2</name>
<accession>A1ZYS5</accession>
<dbReference type="AlphaFoldDB" id="A1ZYS5"/>
<keyword evidence="2" id="KW-1185">Reference proteome</keyword>
<sequence>MIEEINTALVLKVIDEMLRNDLETIRAKVTTDEDYALLFLPHPPSLDLLERVYNTVTCAYNGVYYGIEKGKRAMQQHERLAYLEKTLKSWKYKLPYFNKKKQVLRAEMERIQDEFSQEILSPATPDWLQDIIGLAALFVILMKINDPEGACQNALSHDIEKFLQNKVSKE</sequence>
<reference evidence="1 2" key="1">
    <citation type="submission" date="2007-01" db="EMBL/GenBank/DDBJ databases">
        <authorList>
            <person name="Haygood M."/>
            <person name="Podell S."/>
            <person name="Anderson C."/>
            <person name="Hopkinson B."/>
            <person name="Roe K."/>
            <person name="Barbeau K."/>
            <person name="Gaasterland T."/>
            <person name="Ferriera S."/>
            <person name="Johnson J."/>
            <person name="Kravitz S."/>
            <person name="Beeson K."/>
            <person name="Sutton G."/>
            <person name="Rogers Y.-H."/>
            <person name="Friedman R."/>
            <person name="Frazier M."/>
            <person name="Venter J.C."/>
        </authorList>
    </citation>
    <scope>NUCLEOTIDE SEQUENCE [LARGE SCALE GENOMIC DNA]</scope>
    <source>
        <strain evidence="1 2">ATCC 23134</strain>
    </source>
</reference>
<evidence type="ECO:0000313" key="2">
    <source>
        <dbReference type="Proteomes" id="UP000004095"/>
    </source>
</evidence>
<organism evidence="1 2">
    <name type="scientific">Microscilla marina ATCC 23134</name>
    <dbReference type="NCBI Taxonomy" id="313606"/>
    <lineage>
        <taxon>Bacteria</taxon>
        <taxon>Pseudomonadati</taxon>
        <taxon>Bacteroidota</taxon>
        <taxon>Cytophagia</taxon>
        <taxon>Cytophagales</taxon>
        <taxon>Microscillaceae</taxon>
        <taxon>Microscilla</taxon>
    </lineage>
</organism>
<gene>
    <name evidence="1" type="ORF">M23134_06486</name>
</gene>
<evidence type="ECO:0000313" key="1">
    <source>
        <dbReference type="EMBL" id="EAY24499.1"/>
    </source>
</evidence>